<sequence>MKVLITGAAGFIGMHTCQVLLARGDEVVGLDNLNDYYDPRLKEDRLARLTPHPRFRFVKLDVADRSGMERLFAAEGFDRVVHLAAQAGVRYSLQNPHAYVDSNLVGFMNVLEGCRRGGVRHLVYASSSSVYGGNTKMPFSEHDSVDHPVSIYAATKKANELMAHTYSHLYGLPTTGLRFFTVYGPWGRPDMALFLFTRAILEGRPIDVFNHGLMMRDFTYIDDIVEGVVRTLDRVAEPDPGFDALQPDPARSNAPYRVFNIGNHDPVELMAFIEAIEEAIGRKAEKNFLPLQDGDVPATYADIAELDAWTGFAPATPVPEGVARFVAWYRDYYRS</sequence>
<dbReference type="RefSeq" id="WP_169202764.1">
    <property type="nucleotide sequence ID" value="NZ_CP059467.1"/>
</dbReference>
<proteinExistence type="predicted"/>
<dbReference type="SUPFAM" id="SSF51735">
    <property type="entry name" value="NAD(P)-binding Rossmann-fold domains"/>
    <property type="match status" value="1"/>
</dbReference>
<dbReference type="CDD" id="cd05253">
    <property type="entry name" value="UDP_GE_SDE_e"/>
    <property type="match status" value="1"/>
</dbReference>
<name>A0ABX1NVX1_9RHOO</name>
<dbReference type="InterPro" id="IPR036291">
    <property type="entry name" value="NAD(P)-bd_dom_sf"/>
</dbReference>
<dbReference type="Pfam" id="PF01370">
    <property type="entry name" value="Epimerase"/>
    <property type="match status" value="1"/>
</dbReference>
<dbReference type="Gene3D" id="3.40.50.720">
    <property type="entry name" value="NAD(P)-binding Rossmann-like Domain"/>
    <property type="match status" value="1"/>
</dbReference>
<feature type="domain" description="NAD-dependent epimerase/dehydratase" evidence="2">
    <location>
        <begin position="3"/>
        <end position="239"/>
    </location>
</feature>
<organism evidence="3 4">
    <name type="scientific">Aromatoleum bremense</name>
    <dbReference type="NCBI Taxonomy" id="76115"/>
    <lineage>
        <taxon>Bacteria</taxon>
        <taxon>Pseudomonadati</taxon>
        <taxon>Pseudomonadota</taxon>
        <taxon>Betaproteobacteria</taxon>
        <taxon>Rhodocyclales</taxon>
        <taxon>Rhodocyclaceae</taxon>
        <taxon>Aromatoleum</taxon>
    </lineage>
</organism>
<reference evidence="3 4" key="1">
    <citation type="submission" date="2019-12" db="EMBL/GenBank/DDBJ databases">
        <title>Comparative genomics gives insights into the taxonomy of the Azoarcus-Aromatoleum group and reveals separate origins of nif in the plant-associated Azoarcus and non-plant-associated Aromatoleum sub-groups.</title>
        <authorList>
            <person name="Lafos M."/>
            <person name="Maluk M."/>
            <person name="Batista M."/>
            <person name="Junghare M."/>
            <person name="Carmona M."/>
            <person name="Faoro H."/>
            <person name="Cruz L.M."/>
            <person name="Battistoni F."/>
            <person name="De Souza E."/>
            <person name="Pedrosa F."/>
            <person name="Chen W.-M."/>
            <person name="Poole P.S."/>
            <person name="Dixon R.A."/>
            <person name="James E.K."/>
        </authorList>
    </citation>
    <scope>NUCLEOTIDE SEQUENCE [LARGE SCALE GENOMIC DNA]</scope>
    <source>
        <strain evidence="3 4">PbN1</strain>
    </source>
</reference>
<evidence type="ECO:0000259" key="2">
    <source>
        <dbReference type="Pfam" id="PF01370"/>
    </source>
</evidence>
<accession>A0ABX1NVX1</accession>
<keyword evidence="4" id="KW-1185">Reference proteome</keyword>
<evidence type="ECO:0000256" key="1">
    <source>
        <dbReference type="ARBA" id="ARBA00023027"/>
    </source>
</evidence>
<dbReference type="PRINTS" id="PR01713">
    <property type="entry name" value="NUCEPIMERASE"/>
</dbReference>
<dbReference type="Proteomes" id="UP000633943">
    <property type="component" value="Unassembled WGS sequence"/>
</dbReference>
<dbReference type="PANTHER" id="PTHR43574">
    <property type="entry name" value="EPIMERASE-RELATED"/>
    <property type="match status" value="1"/>
</dbReference>
<evidence type="ECO:0000313" key="4">
    <source>
        <dbReference type="Proteomes" id="UP000633943"/>
    </source>
</evidence>
<protein>
    <submittedName>
        <fullName evidence="3">SDR family NAD(P)-dependent oxidoreductase</fullName>
    </submittedName>
</protein>
<dbReference type="InterPro" id="IPR001509">
    <property type="entry name" value="Epimerase_deHydtase"/>
</dbReference>
<comment type="caution">
    <text evidence="3">The sequence shown here is derived from an EMBL/GenBank/DDBJ whole genome shotgun (WGS) entry which is preliminary data.</text>
</comment>
<keyword evidence="1" id="KW-0520">NAD</keyword>
<dbReference type="EMBL" id="WTVP01000029">
    <property type="protein sequence ID" value="NMG16168.1"/>
    <property type="molecule type" value="Genomic_DNA"/>
</dbReference>
<evidence type="ECO:0000313" key="3">
    <source>
        <dbReference type="EMBL" id="NMG16168.1"/>
    </source>
</evidence>
<gene>
    <name evidence="3" type="ORF">GPA24_11550</name>
</gene>